<proteinExistence type="predicted"/>
<gene>
    <name evidence="2" type="ORF">GTC17253_04120</name>
</gene>
<accession>A0AB33IR73</accession>
<keyword evidence="1" id="KW-1133">Transmembrane helix</keyword>
<name>A0AB33IR73_9BACT</name>
<feature type="transmembrane region" description="Helical" evidence="1">
    <location>
        <begin position="6"/>
        <end position="22"/>
    </location>
</feature>
<evidence type="ECO:0008006" key="3">
    <source>
        <dbReference type="Google" id="ProtNLM"/>
    </source>
</evidence>
<sequence>MTSTFTYYIYVLAAIIIGFFVIKKITGCLIKAIITIALIAILAAIYFLYYT</sequence>
<keyword evidence="1" id="KW-0472">Membrane</keyword>
<protein>
    <recommendedName>
        <fullName evidence="3">Sulfate transporter</fullName>
    </recommendedName>
</protein>
<organism evidence="2">
    <name type="scientific">Prevotella sp. GTC17253</name>
    <dbReference type="NCBI Taxonomy" id="3236793"/>
    <lineage>
        <taxon>Bacteria</taxon>
        <taxon>Pseudomonadati</taxon>
        <taxon>Bacteroidota</taxon>
        <taxon>Bacteroidia</taxon>
        <taxon>Bacteroidales</taxon>
        <taxon>Prevotellaceae</taxon>
        <taxon>Prevotella</taxon>
    </lineage>
</organism>
<evidence type="ECO:0000256" key="1">
    <source>
        <dbReference type="SAM" id="Phobius"/>
    </source>
</evidence>
<keyword evidence="1" id="KW-0812">Transmembrane</keyword>
<evidence type="ECO:0000313" key="2">
    <source>
        <dbReference type="EMBL" id="BFO70446.1"/>
    </source>
</evidence>
<reference evidence="2" key="1">
    <citation type="submission" date="2024-07" db="EMBL/GenBank/DDBJ databases">
        <title>Complete genome sequence of Prevotella sp. YM-2024 GTC17253.</title>
        <authorList>
            <person name="Hayashi M."/>
            <person name="Muto Y."/>
            <person name="Tanaka K."/>
            <person name="Niwa H."/>
        </authorList>
    </citation>
    <scope>NUCLEOTIDE SEQUENCE</scope>
    <source>
        <strain evidence="2">GTC17253</strain>
    </source>
</reference>
<feature type="transmembrane region" description="Helical" evidence="1">
    <location>
        <begin position="29"/>
        <end position="49"/>
    </location>
</feature>
<dbReference type="AlphaFoldDB" id="A0AB33IR73"/>
<dbReference type="EMBL" id="AP035785">
    <property type="protein sequence ID" value="BFO70446.1"/>
    <property type="molecule type" value="Genomic_DNA"/>
</dbReference>